<keyword evidence="3" id="KW-0520">NAD</keyword>
<dbReference type="Gene3D" id="3.40.50.1970">
    <property type="match status" value="1"/>
</dbReference>
<dbReference type="Gene3D" id="1.20.1090.10">
    <property type="entry name" value="Dehydroquinate synthase-like - alpha domain"/>
    <property type="match status" value="1"/>
</dbReference>
<dbReference type="InterPro" id="IPR039697">
    <property type="entry name" value="Alcohol_dehydrogenase_Fe"/>
</dbReference>
<dbReference type="InterPro" id="IPR001670">
    <property type="entry name" value="ADH_Fe/GldA"/>
</dbReference>
<dbReference type="InterPro" id="IPR056798">
    <property type="entry name" value="ADH_Fe_C"/>
</dbReference>
<dbReference type="FunFam" id="3.40.50.1970:FF:000003">
    <property type="entry name" value="Alcohol dehydrogenase, iron-containing"/>
    <property type="match status" value="1"/>
</dbReference>
<dbReference type="PANTHER" id="PTHR11496:SF102">
    <property type="entry name" value="ALCOHOL DEHYDROGENASE 4"/>
    <property type="match status" value="1"/>
</dbReference>
<sequence length="401" mass="43234">MSISKLVFPPLSYTGWGSLQNLVPEIEKYQVKKILVVTDPVLAQIGLVDRVTEPLKENGYEVTLYTEVIPEPPLEVGEKLVSFTREGEFDMIVGVGGGSALDLAKLAAVMADHEGPAADYLNLSGTKKIEKKGLPKILIPTTSGTGSEVTNISVLSLETTKDVVTHDHLLADVAIVDPELTLSVPARVTAATGIDALTHAVEAYVSVNASLTTDGLALQAIRLISRSLRKAVEDGSDKQARIDMSNGSYIAGLAFFNAGVAGVHALAYPLGGQFHLAHGESNAVLLPYVMGYIRKSCQTRMANILNALGGNSDFLSDEEASYRCVEELERLVKDVGIPATLSEFNIPDSALESLTQDGAKQKRLLSRSPLPLEEKDIREIYKAAFKGKITEPETERVYRKS</sequence>
<organism evidence="6 7">
    <name type="scientific">Mesobacillus subterraneus</name>
    <dbReference type="NCBI Taxonomy" id="285983"/>
    <lineage>
        <taxon>Bacteria</taxon>
        <taxon>Bacillati</taxon>
        <taxon>Bacillota</taxon>
        <taxon>Bacilli</taxon>
        <taxon>Bacillales</taxon>
        <taxon>Bacillaceae</taxon>
        <taxon>Mesobacillus</taxon>
    </lineage>
</organism>
<protein>
    <submittedName>
        <fullName evidence="6">Alcohol dehydrogenase</fullName>
    </submittedName>
</protein>
<dbReference type="GO" id="GO:0004022">
    <property type="term" value="F:alcohol dehydrogenase (NAD+) activity"/>
    <property type="evidence" value="ECO:0007669"/>
    <property type="project" value="TreeGrafter"/>
</dbReference>
<dbReference type="CDD" id="cd08551">
    <property type="entry name" value="Fe-ADH"/>
    <property type="match status" value="1"/>
</dbReference>
<evidence type="ECO:0000256" key="2">
    <source>
        <dbReference type="ARBA" id="ARBA00023002"/>
    </source>
</evidence>
<evidence type="ECO:0000259" key="5">
    <source>
        <dbReference type="Pfam" id="PF25137"/>
    </source>
</evidence>
<dbReference type="FunFam" id="1.20.1090.10:FF:000001">
    <property type="entry name" value="Aldehyde-alcohol dehydrogenase"/>
    <property type="match status" value="1"/>
</dbReference>
<evidence type="ECO:0000256" key="1">
    <source>
        <dbReference type="ARBA" id="ARBA00007358"/>
    </source>
</evidence>
<evidence type="ECO:0000313" key="7">
    <source>
        <dbReference type="Proteomes" id="UP000032512"/>
    </source>
</evidence>
<evidence type="ECO:0000256" key="3">
    <source>
        <dbReference type="ARBA" id="ARBA00023027"/>
    </source>
</evidence>
<keyword evidence="2" id="KW-0560">Oxidoreductase</keyword>
<dbReference type="Pfam" id="PF00465">
    <property type="entry name" value="Fe-ADH"/>
    <property type="match status" value="1"/>
</dbReference>
<dbReference type="PATRIC" id="fig|285983.3.peg.2289"/>
<dbReference type="EMBL" id="JXIQ01000017">
    <property type="protein sequence ID" value="KIY23457.1"/>
    <property type="molecule type" value="Genomic_DNA"/>
</dbReference>
<dbReference type="InterPro" id="IPR018211">
    <property type="entry name" value="ADH_Fe_CS"/>
</dbReference>
<dbReference type="AlphaFoldDB" id="A0A0D6ZD42"/>
<dbReference type="Proteomes" id="UP000032512">
    <property type="component" value="Unassembled WGS sequence"/>
</dbReference>
<dbReference type="SUPFAM" id="SSF56796">
    <property type="entry name" value="Dehydroquinate synthase-like"/>
    <property type="match status" value="1"/>
</dbReference>
<dbReference type="RefSeq" id="WP_044391011.1">
    <property type="nucleotide sequence ID" value="NZ_JXIQ01000017.1"/>
</dbReference>
<comment type="similarity">
    <text evidence="1">Belongs to the iron-containing alcohol dehydrogenase family.</text>
</comment>
<feature type="domain" description="Alcohol dehydrogenase iron-type/glycerol dehydrogenase GldA" evidence="4">
    <location>
        <begin position="12"/>
        <end position="178"/>
    </location>
</feature>
<evidence type="ECO:0000259" key="4">
    <source>
        <dbReference type="Pfam" id="PF00465"/>
    </source>
</evidence>
<name>A0A0D6ZD42_9BACI</name>
<evidence type="ECO:0000313" key="6">
    <source>
        <dbReference type="EMBL" id="KIY23457.1"/>
    </source>
</evidence>
<dbReference type="PROSITE" id="PS00913">
    <property type="entry name" value="ADH_IRON_1"/>
    <property type="match status" value="1"/>
</dbReference>
<proteinExistence type="inferred from homology"/>
<accession>A0A0D6ZD42</accession>
<dbReference type="GO" id="GO:0046872">
    <property type="term" value="F:metal ion binding"/>
    <property type="evidence" value="ECO:0007669"/>
    <property type="project" value="InterPro"/>
</dbReference>
<dbReference type="Pfam" id="PF25137">
    <property type="entry name" value="ADH_Fe_C"/>
    <property type="match status" value="1"/>
</dbReference>
<feature type="domain" description="Fe-containing alcohol dehydrogenase-like C-terminal" evidence="5">
    <location>
        <begin position="189"/>
        <end position="385"/>
    </location>
</feature>
<comment type="caution">
    <text evidence="6">The sequence shown here is derived from an EMBL/GenBank/DDBJ whole genome shotgun (WGS) entry which is preliminary data.</text>
</comment>
<gene>
    <name evidence="6" type="ORF">UB32_02750</name>
</gene>
<dbReference type="OrthoDB" id="9815791at2"/>
<reference evidence="6 7" key="1">
    <citation type="submission" date="2015-01" db="EMBL/GenBank/DDBJ databases">
        <title>Draft genome sequences of the supercritical CO2 tolerant bacteria Bacillus subterraneus MITOT1 and Bacillus cereus MIT0214.</title>
        <authorList>
            <person name="Peet K.C."/>
            <person name="Thompson J.R."/>
        </authorList>
    </citation>
    <scope>NUCLEOTIDE SEQUENCE [LARGE SCALE GENOMIC DNA]</scope>
    <source>
        <strain evidence="6 7">MITOT1</strain>
    </source>
</reference>
<dbReference type="PANTHER" id="PTHR11496">
    <property type="entry name" value="ALCOHOL DEHYDROGENASE"/>
    <property type="match status" value="1"/>
</dbReference>
<keyword evidence="7" id="KW-1185">Reference proteome</keyword>